<evidence type="ECO:0000313" key="1">
    <source>
        <dbReference type="EMBL" id="AOM14342.1"/>
    </source>
</evidence>
<geneLocation type="plasmid" evidence="1 3">
    <name>p174778</name>
</geneLocation>
<dbReference type="RefSeq" id="WP_206766280.1">
    <property type="nucleotide sequence ID" value="NZ_CP015251.1"/>
</dbReference>
<evidence type="ECO:0000313" key="2">
    <source>
        <dbReference type="EMBL" id="AOM14561.1"/>
    </source>
</evidence>
<dbReference type="Proteomes" id="UP000192743">
    <property type="component" value="Plasmid p174778"/>
</dbReference>
<dbReference type="AlphaFoldDB" id="A0A9W3SZN4"/>
<evidence type="ECO:0000313" key="3">
    <source>
        <dbReference type="Proteomes" id="UP000192743"/>
    </source>
</evidence>
<gene>
    <name evidence="1" type="ORF">BTI247_60120</name>
    <name evidence="2" type="ORF">BTI247_62310</name>
</gene>
<reference evidence="2 3" key="1">
    <citation type="submission" date="2016-02" db="EMBL/GenBank/DDBJ databases">
        <title>Comparative analysis of three nematocidal Bacillus thuringiensis strains.</title>
        <authorList>
            <person name="Hollensteiner J."/>
            <person name="Kloesener M."/>
            <person name="Bunk B."/>
            <person name="Sproeer C."/>
            <person name="Rosenstiel P."/>
            <person name="Schulte-Iserlohe R."/>
            <person name="Schulenburg H."/>
            <person name="Liesegang H."/>
        </authorList>
    </citation>
    <scope>NUCLEOTIDE SEQUENCE [LARGE SCALE GENOMIC DNA]</scope>
    <source>
        <strain evidence="2 3">Bt18247</strain>
        <plasmid evidence="2 3">p113275</plasmid>
        <plasmid evidence="1 3">p174778</plasmid>
    </source>
</reference>
<keyword evidence="2" id="KW-0614">Plasmid</keyword>
<dbReference type="EMBL" id="CP015253">
    <property type="protein sequence ID" value="AOM14561.1"/>
    <property type="molecule type" value="Genomic_DNA"/>
</dbReference>
<geneLocation type="plasmid" evidence="2 3">
    <name>p113275</name>
</geneLocation>
<protein>
    <submittedName>
        <fullName evidence="2">Uncharacterized protein</fullName>
    </submittedName>
</protein>
<proteinExistence type="predicted"/>
<organism evidence="2 3">
    <name type="scientific">Bacillus thuringiensis Bt18247</name>
    <dbReference type="NCBI Taxonomy" id="1423143"/>
    <lineage>
        <taxon>Bacteria</taxon>
        <taxon>Bacillati</taxon>
        <taxon>Bacillota</taxon>
        <taxon>Bacilli</taxon>
        <taxon>Bacillales</taxon>
        <taxon>Bacillaceae</taxon>
        <taxon>Bacillus</taxon>
        <taxon>Bacillus cereus group</taxon>
    </lineage>
</organism>
<sequence length="139" mass="16630">MDHSLTRYVIRSKEEGKSEEEILKSMYKWGTQADIAKALNISIRRVKYLSNKFGLTKNESYKSTKICPVCGLETHISCFDVFWVNGKLKNKHVCYSCEREYHRSRYMHRVITEKWEQEQIKKEIFILKYKLEVLESLLK</sequence>
<dbReference type="EMBL" id="CP015251">
    <property type="protein sequence ID" value="AOM14342.1"/>
    <property type="molecule type" value="Genomic_DNA"/>
</dbReference>
<dbReference type="Proteomes" id="UP000192743">
    <property type="component" value="Plasmid p113275"/>
</dbReference>
<accession>A0A9W3SZN4</accession>
<name>A0A9W3SZN4_BACTU</name>